<dbReference type="EMBL" id="JAEHFJ010000017">
    <property type="protein sequence ID" value="MBJ2176517.1"/>
    <property type="molecule type" value="Genomic_DNA"/>
</dbReference>
<organism evidence="1 2">
    <name type="scientific">Aureibaculum flavum</name>
    <dbReference type="NCBI Taxonomy" id="2795986"/>
    <lineage>
        <taxon>Bacteria</taxon>
        <taxon>Pseudomonadati</taxon>
        <taxon>Bacteroidota</taxon>
        <taxon>Flavobacteriia</taxon>
        <taxon>Flavobacteriales</taxon>
        <taxon>Flavobacteriaceae</taxon>
        <taxon>Aureibaculum</taxon>
    </lineage>
</organism>
<evidence type="ECO:0008006" key="3">
    <source>
        <dbReference type="Google" id="ProtNLM"/>
    </source>
</evidence>
<dbReference type="Proteomes" id="UP000623301">
    <property type="component" value="Unassembled WGS sequence"/>
</dbReference>
<accession>A0ABS0WX05</accession>
<name>A0ABS0WX05_9FLAO</name>
<evidence type="ECO:0000313" key="1">
    <source>
        <dbReference type="EMBL" id="MBJ2176517.1"/>
    </source>
</evidence>
<evidence type="ECO:0000313" key="2">
    <source>
        <dbReference type="Proteomes" id="UP000623301"/>
    </source>
</evidence>
<sequence length="315" mass="37045">MHANELSNNTTKIIDRLIEYGEITGPFVGESGSKPEQWDNFIEFKKNATEQELVLLIQHPHPVIKCYSFDLLVRKQNKNTFEILKSSLTDSSAVYTQYGCIGDKTQVNDYFIRSVLGFGPKNEYITDKQNKILDSLILFQPNIISEYKNSLLETIEPKKENYNRIRNIALNGNKFAVIGLAKYQKIDDFKLIDTLLHHEYYSIQEFGLRAVKNYPDKVFWNSIKNIHLKQIKKSGSFNYRLIKELYQALVQYKNPESRELLDLTLNQATKSAMKYHKEYIWVALKKYPDKIYDGIIEKMNYSEYELNNLEYEWDL</sequence>
<dbReference type="RefSeq" id="WP_198843103.1">
    <property type="nucleotide sequence ID" value="NZ_JAEHFJ010000017.1"/>
</dbReference>
<reference evidence="1 2" key="1">
    <citation type="submission" date="2020-12" db="EMBL/GenBank/DDBJ databases">
        <title>Aureibaculum luteum sp. nov. and Aureibaculum flavum sp. nov., novel members of the family Flavobacteriaceae isolated from Antarctic intertidal sediments.</title>
        <authorList>
            <person name="He X."/>
            <person name="Zhang X."/>
        </authorList>
    </citation>
    <scope>NUCLEOTIDE SEQUENCE [LARGE SCALE GENOMIC DNA]</scope>
    <source>
        <strain evidence="1 2">A20</strain>
    </source>
</reference>
<proteinExistence type="predicted"/>
<gene>
    <name evidence="1" type="ORF">JBL43_19875</name>
</gene>
<protein>
    <recommendedName>
        <fullName evidence="3">HEAT repeat domain-containing protein</fullName>
    </recommendedName>
</protein>
<comment type="caution">
    <text evidence="1">The sequence shown here is derived from an EMBL/GenBank/DDBJ whole genome shotgun (WGS) entry which is preliminary data.</text>
</comment>
<keyword evidence="2" id="KW-1185">Reference proteome</keyword>